<sequence>MRIHWRSIVWRGSPPECPFHSRRRCRLPTSPHAFLALFTKLLKMPLNFIQSLPAFPAAVIAIAASMVANGEPTPLSIGDKAPALAIEHWIQDGNGYFKPVEKFNDGTVYVVEFWATWCPPCVASMPHLAELQDKYRGSDVQIISVSTEPLSTIEPFLEQEHPQVESTVAEITSRYCLTTDPDESVYTDYMLASNQNGIPMAFLVGKTGQIEWIGHPMRLDEPLQAVIDGDWDRKAFKQQFDAEQRGRELGVELSRLYSANKIDEAIELLDREIEATEYEPFKELLINLRYEIQFESDRLDEDVLKFYRQRLKEAKTDPNLMTQLSLSTLNALRRESELQGFDDEVIAAMRDSLGDLSPAGVVQTQQILTQMYLVRGQNDQALQALQQAVDKAEGGAKERLQVQLERLTEQLNPTEPEDDSADDEDEGS</sequence>
<evidence type="ECO:0000256" key="4">
    <source>
        <dbReference type="ARBA" id="ARBA00023284"/>
    </source>
</evidence>
<dbReference type="OrthoDB" id="9802923at2"/>
<evidence type="ECO:0000313" key="8">
    <source>
        <dbReference type="Proteomes" id="UP000317238"/>
    </source>
</evidence>
<protein>
    <submittedName>
        <fullName evidence="7">Thiol:disulfide interchange protein TlpA</fullName>
    </submittedName>
</protein>
<dbReference type="Proteomes" id="UP000317238">
    <property type="component" value="Unassembled WGS sequence"/>
</dbReference>
<dbReference type="Gene3D" id="3.40.30.10">
    <property type="entry name" value="Glutaredoxin"/>
    <property type="match status" value="1"/>
</dbReference>
<dbReference type="InterPro" id="IPR017937">
    <property type="entry name" value="Thioredoxin_CS"/>
</dbReference>
<keyword evidence="2" id="KW-0201">Cytochrome c-type biogenesis</keyword>
<dbReference type="PROSITE" id="PS00194">
    <property type="entry name" value="THIOREDOXIN_1"/>
    <property type="match status" value="1"/>
</dbReference>
<dbReference type="PROSITE" id="PS51352">
    <property type="entry name" value="THIOREDOXIN_2"/>
    <property type="match status" value="1"/>
</dbReference>
<proteinExistence type="predicted"/>
<dbReference type="InterPro" id="IPR013766">
    <property type="entry name" value="Thioredoxin_domain"/>
</dbReference>
<dbReference type="InterPro" id="IPR000866">
    <property type="entry name" value="AhpC/TSA"/>
</dbReference>
<dbReference type="EMBL" id="SJPL01000001">
    <property type="protein sequence ID" value="TWT72395.1"/>
    <property type="molecule type" value="Genomic_DNA"/>
</dbReference>
<comment type="subcellular location">
    <subcellularLocation>
        <location evidence="1">Cell envelope</location>
    </subcellularLocation>
</comment>
<organism evidence="7 8">
    <name type="scientific">Crateriforma conspicua</name>
    <dbReference type="NCBI Taxonomy" id="2527996"/>
    <lineage>
        <taxon>Bacteria</taxon>
        <taxon>Pseudomonadati</taxon>
        <taxon>Planctomycetota</taxon>
        <taxon>Planctomycetia</taxon>
        <taxon>Planctomycetales</taxon>
        <taxon>Planctomycetaceae</taxon>
        <taxon>Crateriforma</taxon>
    </lineage>
</organism>
<gene>
    <name evidence="7" type="primary">tlpA</name>
    <name evidence="7" type="ORF">Pan14r_47150</name>
</gene>
<evidence type="ECO:0000256" key="2">
    <source>
        <dbReference type="ARBA" id="ARBA00022748"/>
    </source>
</evidence>
<dbReference type="GO" id="GO:0030313">
    <property type="term" value="C:cell envelope"/>
    <property type="evidence" value="ECO:0007669"/>
    <property type="project" value="UniProtKB-SubCell"/>
</dbReference>
<evidence type="ECO:0000259" key="6">
    <source>
        <dbReference type="PROSITE" id="PS51352"/>
    </source>
</evidence>
<evidence type="ECO:0000256" key="1">
    <source>
        <dbReference type="ARBA" id="ARBA00004196"/>
    </source>
</evidence>
<dbReference type="PANTHER" id="PTHR42852">
    <property type="entry name" value="THIOL:DISULFIDE INTERCHANGE PROTEIN DSBE"/>
    <property type="match status" value="1"/>
</dbReference>
<keyword evidence="4" id="KW-0676">Redox-active center</keyword>
<dbReference type="GO" id="GO:0016491">
    <property type="term" value="F:oxidoreductase activity"/>
    <property type="evidence" value="ECO:0007669"/>
    <property type="project" value="InterPro"/>
</dbReference>
<keyword evidence="3" id="KW-1015">Disulfide bond</keyword>
<evidence type="ECO:0000256" key="3">
    <source>
        <dbReference type="ARBA" id="ARBA00023157"/>
    </source>
</evidence>
<dbReference type="Pfam" id="PF00578">
    <property type="entry name" value="AhpC-TSA"/>
    <property type="match status" value="1"/>
</dbReference>
<reference evidence="7 8" key="1">
    <citation type="submission" date="2019-02" db="EMBL/GenBank/DDBJ databases">
        <title>Deep-cultivation of Planctomycetes and their phenomic and genomic characterization uncovers novel biology.</title>
        <authorList>
            <person name="Wiegand S."/>
            <person name="Jogler M."/>
            <person name="Boedeker C."/>
            <person name="Pinto D."/>
            <person name="Vollmers J."/>
            <person name="Rivas-Marin E."/>
            <person name="Kohn T."/>
            <person name="Peeters S.H."/>
            <person name="Heuer A."/>
            <person name="Rast P."/>
            <person name="Oberbeckmann S."/>
            <person name="Bunk B."/>
            <person name="Jeske O."/>
            <person name="Meyerdierks A."/>
            <person name="Storesund J.E."/>
            <person name="Kallscheuer N."/>
            <person name="Luecker S."/>
            <person name="Lage O.M."/>
            <person name="Pohl T."/>
            <person name="Merkel B.J."/>
            <person name="Hornburger P."/>
            <person name="Mueller R.-W."/>
            <person name="Bruemmer F."/>
            <person name="Labrenz M."/>
            <person name="Spormann A.M."/>
            <person name="Op Den Camp H."/>
            <person name="Overmann J."/>
            <person name="Amann R."/>
            <person name="Jetten M.S.M."/>
            <person name="Mascher T."/>
            <person name="Medema M.H."/>
            <person name="Devos D.P."/>
            <person name="Kaster A.-K."/>
            <person name="Ovreas L."/>
            <person name="Rohde M."/>
            <person name="Galperin M.Y."/>
            <person name="Jogler C."/>
        </authorList>
    </citation>
    <scope>NUCLEOTIDE SEQUENCE [LARGE SCALE GENOMIC DNA]</scope>
    <source>
        <strain evidence="7 8">Pan14r</strain>
    </source>
</reference>
<dbReference type="InterPro" id="IPR036249">
    <property type="entry name" value="Thioredoxin-like_sf"/>
</dbReference>
<feature type="domain" description="Thioredoxin" evidence="6">
    <location>
        <begin position="75"/>
        <end position="245"/>
    </location>
</feature>
<comment type="caution">
    <text evidence="7">The sequence shown here is derived from an EMBL/GenBank/DDBJ whole genome shotgun (WGS) entry which is preliminary data.</text>
</comment>
<evidence type="ECO:0000313" key="7">
    <source>
        <dbReference type="EMBL" id="TWT72395.1"/>
    </source>
</evidence>
<dbReference type="CDD" id="cd02966">
    <property type="entry name" value="TlpA_like_family"/>
    <property type="match status" value="1"/>
</dbReference>
<dbReference type="SUPFAM" id="SSF52833">
    <property type="entry name" value="Thioredoxin-like"/>
    <property type="match status" value="1"/>
</dbReference>
<feature type="region of interest" description="Disordered" evidence="5">
    <location>
        <begin position="405"/>
        <end position="428"/>
    </location>
</feature>
<name>A0A5C5YDL7_9PLAN</name>
<accession>A0A5C5YDL7</accession>
<dbReference type="InterPro" id="IPR050553">
    <property type="entry name" value="Thioredoxin_ResA/DsbE_sf"/>
</dbReference>
<feature type="compositionally biased region" description="Acidic residues" evidence="5">
    <location>
        <begin position="415"/>
        <end position="428"/>
    </location>
</feature>
<evidence type="ECO:0000256" key="5">
    <source>
        <dbReference type="SAM" id="MobiDB-lite"/>
    </source>
</evidence>
<dbReference type="GO" id="GO:0017004">
    <property type="term" value="P:cytochrome complex assembly"/>
    <property type="evidence" value="ECO:0007669"/>
    <property type="project" value="UniProtKB-KW"/>
</dbReference>
<dbReference type="PANTHER" id="PTHR42852:SF6">
    <property type="entry name" value="THIOL:DISULFIDE INTERCHANGE PROTEIN DSBE"/>
    <property type="match status" value="1"/>
</dbReference>
<dbReference type="AlphaFoldDB" id="A0A5C5YDL7"/>
<dbReference type="GO" id="GO:0016209">
    <property type="term" value="F:antioxidant activity"/>
    <property type="evidence" value="ECO:0007669"/>
    <property type="project" value="InterPro"/>
</dbReference>
<keyword evidence="8" id="KW-1185">Reference proteome</keyword>